<sequence length="91" mass="9418">MNISWFSLYCVATTASCGSSGSAAASSACSDSNTVRSVMAAAQLSFRMSKQMAPVTEEMLGCQILVMNFTLGGLKGYVSGTFISSTNLPPS</sequence>
<evidence type="ECO:0000313" key="2">
    <source>
        <dbReference type="EMBL" id="MBW73912.1"/>
    </source>
</evidence>
<dbReference type="EMBL" id="GGFL01009734">
    <property type="protein sequence ID" value="MBW73912.1"/>
    <property type="molecule type" value="Transcribed_RNA"/>
</dbReference>
<proteinExistence type="predicted"/>
<dbReference type="AlphaFoldDB" id="A0A2M4D8K7"/>
<keyword evidence="1" id="KW-0732">Signal</keyword>
<accession>A0A2M4D8K7</accession>
<evidence type="ECO:0000256" key="1">
    <source>
        <dbReference type="SAM" id="SignalP"/>
    </source>
</evidence>
<name>A0A2M4D8K7_ANODA</name>
<feature type="signal peptide" evidence="1">
    <location>
        <begin position="1"/>
        <end position="17"/>
    </location>
</feature>
<reference evidence="2" key="1">
    <citation type="submission" date="2018-01" db="EMBL/GenBank/DDBJ databases">
        <title>An insight into the sialome of Amazonian anophelines.</title>
        <authorList>
            <person name="Ribeiro J.M."/>
            <person name="Scarpassa V."/>
            <person name="Calvo E."/>
        </authorList>
    </citation>
    <scope>NUCLEOTIDE SEQUENCE</scope>
</reference>
<organism evidence="2">
    <name type="scientific">Anopheles darlingi</name>
    <name type="common">Mosquito</name>
    <dbReference type="NCBI Taxonomy" id="43151"/>
    <lineage>
        <taxon>Eukaryota</taxon>
        <taxon>Metazoa</taxon>
        <taxon>Ecdysozoa</taxon>
        <taxon>Arthropoda</taxon>
        <taxon>Hexapoda</taxon>
        <taxon>Insecta</taxon>
        <taxon>Pterygota</taxon>
        <taxon>Neoptera</taxon>
        <taxon>Endopterygota</taxon>
        <taxon>Diptera</taxon>
        <taxon>Nematocera</taxon>
        <taxon>Culicoidea</taxon>
        <taxon>Culicidae</taxon>
        <taxon>Anophelinae</taxon>
        <taxon>Anopheles</taxon>
    </lineage>
</organism>
<feature type="chain" id="PRO_5014856887" evidence="1">
    <location>
        <begin position="18"/>
        <end position="91"/>
    </location>
</feature>
<protein>
    <submittedName>
        <fullName evidence="2">Putative secreted protein</fullName>
    </submittedName>
</protein>